<feature type="region of interest" description="Disordered" evidence="1">
    <location>
        <begin position="192"/>
        <end position="215"/>
    </location>
</feature>
<comment type="caution">
    <text evidence="2">The sequence shown here is derived from an EMBL/GenBank/DDBJ whole genome shotgun (WGS) entry which is preliminary data.</text>
</comment>
<keyword evidence="3" id="KW-1185">Reference proteome</keyword>
<name>A0A176YHQ9_9BRAD</name>
<dbReference type="RefSeq" id="WP_063703530.1">
    <property type="nucleotide sequence ID" value="NZ_LUUB01000079.1"/>
</dbReference>
<gene>
    <name evidence="2" type="ORF">AYJ54_00635</name>
</gene>
<dbReference type="AlphaFoldDB" id="A0A176YHQ9"/>
<feature type="compositionally biased region" description="Basic and acidic residues" evidence="1">
    <location>
        <begin position="192"/>
        <end position="203"/>
    </location>
</feature>
<sequence length="234" mass="25927">MSDIGDIVEALVAAGTPPALAAQMVARAFQAGIEAATVRGIPVDIPVDKTAEKRRAYDRERKRVHRNSGGIPPDSAECPILPLSSSNLNRKRGERLPPDWTPAEVERNFARKLGWSETQIDAEAANFRDYWIAKPGSGGVKLDWPATWRKWIRSSKVKPAGRPIAEIAQSSGGFYAKFGSEEQDAWDSYRKAREGKPYPRDSKGGWQHTAQWPPGYTPLAVDQQASMTKLRTMQ</sequence>
<dbReference type="Proteomes" id="UP000076959">
    <property type="component" value="Unassembled WGS sequence"/>
</dbReference>
<evidence type="ECO:0000256" key="1">
    <source>
        <dbReference type="SAM" id="MobiDB-lite"/>
    </source>
</evidence>
<dbReference type="STRING" id="1505087.AYJ54_00635"/>
<evidence type="ECO:0000313" key="3">
    <source>
        <dbReference type="Proteomes" id="UP000076959"/>
    </source>
</evidence>
<accession>A0A176YHQ9</accession>
<dbReference type="EMBL" id="LUUB01000079">
    <property type="protein sequence ID" value="OAF05445.1"/>
    <property type="molecule type" value="Genomic_DNA"/>
</dbReference>
<proteinExistence type="predicted"/>
<protein>
    <submittedName>
        <fullName evidence="2">Uncharacterized protein</fullName>
    </submittedName>
</protein>
<organism evidence="2 3">
    <name type="scientific">Bradyrhizobium centrolobii</name>
    <dbReference type="NCBI Taxonomy" id="1505087"/>
    <lineage>
        <taxon>Bacteria</taxon>
        <taxon>Pseudomonadati</taxon>
        <taxon>Pseudomonadota</taxon>
        <taxon>Alphaproteobacteria</taxon>
        <taxon>Hyphomicrobiales</taxon>
        <taxon>Nitrobacteraceae</taxon>
        <taxon>Bradyrhizobium</taxon>
    </lineage>
</organism>
<reference evidence="2 3" key="1">
    <citation type="submission" date="2016-03" db="EMBL/GenBank/DDBJ databases">
        <title>Draft Genome Sequence of the Strain BR 10245 (Bradyrhizobium sp.) isolated from nodules of Centrolobium paraense.</title>
        <authorList>
            <person name="Simoes-Araujo J.L.Sr."/>
            <person name="Barauna A.C."/>
            <person name="Silva K."/>
            <person name="Zilli J.E."/>
        </authorList>
    </citation>
    <scope>NUCLEOTIDE SEQUENCE [LARGE SCALE GENOMIC DNA]</scope>
    <source>
        <strain evidence="2 3">BR 10245</strain>
    </source>
</reference>
<evidence type="ECO:0000313" key="2">
    <source>
        <dbReference type="EMBL" id="OAF05445.1"/>
    </source>
</evidence>
<dbReference type="OrthoDB" id="8243486at2"/>